<reference evidence="2 3" key="1">
    <citation type="journal article" date="2019" name="Genome Biol. Evol.">
        <title>Insights into the evolution of the New World diploid cottons (Gossypium, subgenus Houzingenia) based on genome sequencing.</title>
        <authorList>
            <person name="Grover C.E."/>
            <person name="Arick M.A. 2nd"/>
            <person name="Thrash A."/>
            <person name="Conover J.L."/>
            <person name="Sanders W.S."/>
            <person name="Peterson D.G."/>
            <person name="Frelichowski J.E."/>
            <person name="Scheffler J.A."/>
            <person name="Scheffler B.E."/>
            <person name="Wendel J.F."/>
        </authorList>
    </citation>
    <scope>NUCLEOTIDE SEQUENCE [LARGE SCALE GENOMIC DNA]</scope>
    <source>
        <strain evidence="2">8</strain>
        <tissue evidence="2">Leaf</tissue>
    </source>
</reference>
<dbReference type="EMBL" id="JABEZZ010000012">
    <property type="protein sequence ID" value="MBA0601168.1"/>
    <property type="molecule type" value="Genomic_DNA"/>
</dbReference>
<protein>
    <submittedName>
        <fullName evidence="2">Uncharacterized protein</fullName>
    </submittedName>
</protein>
<evidence type="ECO:0000256" key="1">
    <source>
        <dbReference type="SAM" id="MobiDB-lite"/>
    </source>
</evidence>
<accession>A0A7J8QI51</accession>
<organism evidence="2 3">
    <name type="scientific">Gossypium raimondii</name>
    <name type="common">Peruvian cotton</name>
    <name type="synonym">Gossypium klotzschianum subsp. raimondii</name>
    <dbReference type="NCBI Taxonomy" id="29730"/>
    <lineage>
        <taxon>Eukaryota</taxon>
        <taxon>Viridiplantae</taxon>
        <taxon>Streptophyta</taxon>
        <taxon>Embryophyta</taxon>
        <taxon>Tracheophyta</taxon>
        <taxon>Spermatophyta</taxon>
        <taxon>Magnoliopsida</taxon>
        <taxon>eudicotyledons</taxon>
        <taxon>Gunneridae</taxon>
        <taxon>Pentapetalae</taxon>
        <taxon>rosids</taxon>
        <taxon>malvids</taxon>
        <taxon>Malvales</taxon>
        <taxon>Malvaceae</taxon>
        <taxon>Malvoideae</taxon>
        <taxon>Gossypium</taxon>
    </lineage>
</organism>
<name>A0A7J8QI51_GOSRA</name>
<feature type="non-terminal residue" evidence="2">
    <location>
        <position position="70"/>
    </location>
</feature>
<dbReference type="Proteomes" id="UP000593578">
    <property type="component" value="Unassembled WGS sequence"/>
</dbReference>
<comment type="caution">
    <text evidence="2">The sequence shown here is derived from an EMBL/GenBank/DDBJ whole genome shotgun (WGS) entry which is preliminary data.</text>
</comment>
<gene>
    <name evidence="2" type="ORF">Gorai_004354</name>
</gene>
<dbReference type="AlphaFoldDB" id="A0A7J8QI51"/>
<evidence type="ECO:0000313" key="3">
    <source>
        <dbReference type="Proteomes" id="UP000593578"/>
    </source>
</evidence>
<proteinExistence type="predicted"/>
<feature type="non-terminal residue" evidence="2">
    <location>
        <position position="1"/>
    </location>
</feature>
<sequence>SLSLSPSSSDRPGVTKSRLNNTSYPPSSPLLLSQFTSFSTARSTSSIQYRGSSYLCPSNTNSCAALLASL</sequence>
<evidence type="ECO:0000313" key="2">
    <source>
        <dbReference type="EMBL" id="MBA0601168.1"/>
    </source>
</evidence>
<feature type="region of interest" description="Disordered" evidence="1">
    <location>
        <begin position="1"/>
        <end position="29"/>
    </location>
</feature>